<keyword evidence="3" id="KW-1185">Reference proteome</keyword>
<evidence type="ECO:0000313" key="2">
    <source>
        <dbReference type="EMBL" id="KDR70816.1"/>
    </source>
</evidence>
<dbReference type="STRING" id="685588.A0A067SIT4"/>
<dbReference type="Proteomes" id="UP000027222">
    <property type="component" value="Unassembled WGS sequence"/>
</dbReference>
<dbReference type="HOGENOM" id="CLU_090397_0_0_1"/>
<accession>A0A067SIT4</accession>
<sequence length="170" mass="18998">MQKIYNKLPPPVEELDDVLAYIYTGPTRPTVEDMRRTPLLVRRRAVTKALQWLILNHASYSDIEIDHEALSNYPEDGPPVTVLYSNSTTNKNPESTSVHDMDVEDGTETGDCLFTVHGLTGSDLESISSTKILRAEALKHLNSNGKVLAIGHNDSPESIYNNPDLYPQMF</sequence>
<evidence type="ECO:0000313" key="3">
    <source>
        <dbReference type="Proteomes" id="UP000027222"/>
    </source>
</evidence>
<protein>
    <recommendedName>
        <fullName evidence="1">DUF6570 domain-containing protein</fullName>
    </recommendedName>
</protein>
<dbReference type="InterPro" id="IPR046700">
    <property type="entry name" value="DUF6570"/>
</dbReference>
<dbReference type="OrthoDB" id="3221862at2759"/>
<dbReference type="EMBL" id="KL142395">
    <property type="protein sequence ID" value="KDR70816.1"/>
    <property type="molecule type" value="Genomic_DNA"/>
</dbReference>
<gene>
    <name evidence="2" type="ORF">GALMADRAFT_75751</name>
</gene>
<dbReference type="AlphaFoldDB" id="A0A067SIT4"/>
<dbReference type="Pfam" id="PF20209">
    <property type="entry name" value="DUF6570"/>
    <property type="match status" value="1"/>
</dbReference>
<feature type="non-terminal residue" evidence="2">
    <location>
        <position position="170"/>
    </location>
</feature>
<evidence type="ECO:0000259" key="1">
    <source>
        <dbReference type="Pfam" id="PF20209"/>
    </source>
</evidence>
<feature type="domain" description="DUF6570" evidence="1">
    <location>
        <begin position="3"/>
        <end position="70"/>
    </location>
</feature>
<name>A0A067SIT4_GALM3</name>
<organism evidence="2 3">
    <name type="scientific">Galerina marginata (strain CBS 339.88)</name>
    <dbReference type="NCBI Taxonomy" id="685588"/>
    <lineage>
        <taxon>Eukaryota</taxon>
        <taxon>Fungi</taxon>
        <taxon>Dikarya</taxon>
        <taxon>Basidiomycota</taxon>
        <taxon>Agaricomycotina</taxon>
        <taxon>Agaricomycetes</taxon>
        <taxon>Agaricomycetidae</taxon>
        <taxon>Agaricales</taxon>
        <taxon>Agaricineae</taxon>
        <taxon>Strophariaceae</taxon>
        <taxon>Galerina</taxon>
    </lineage>
</organism>
<proteinExistence type="predicted"/>
<reference evidence="3" key="1">
    <citation type="journal article" date="2014" name="Proc. Natl. Acad. Sci. U.S.A.">
        <title>Extensive sampling of basidiomycete genomes demonstrates inadequacy of the white-rot/brown-rot paradigm for wood decay fungi.</title>
        <authorList>
            <person name="Riley R."/>
            <person name="Salamov A.A."/>
            <person name="Brown D.W."/>
            <person name="Nagy L.G."/>
            <person name="Floudas D."/>
            <person name="Held B.W."/>
            <person name="Levasseur A."/>
            <person name="Lombard V."/>
            <person name="Morin E."/>
            <person name="Otillar R."/>
            <person name="Lindquist E.A."/>
            <person name="Sun H."/>
            <person name="LaButti K.M."/>
            <person name="Schmutz J."/>
            <person name="Jabbour D."/>
            <person name="Luo H."/>
            <person name="Baker S.E."/>
            <person name="Pisabarro A.G."/>
            <person name="Walton J.D."/>
            <person name="Blanchette R.A."/>
            <person name="Henrissat B."/>
            <person name="Martin F."/>
            <person name="Cullen D."/>
            <person name="Hibbett D.S."/>
            <person name="Grigoriev I.V."/>
        </authorList>
    </citation>
    <scope>NUCLEOTIDE SEQUENCE [LARGE SCALE GENOMIC DNA]</scope>
    <source>
        <strain evidence="3">CBS 339.88</strain>
    </source>
</reference>